<accession>A0A926JWH2</accession>
<dbReference type="EMBL" id="JACVDC010000117">
    <property type="protein sequence ID" value="MBC9798441.1"/>
    <property type="molecule type" value="Genomic_DNA"/>
</dbReference>
<gene>
    <name evidence="5" type="ORF">IBL28_20915</name>
</gene>
<dbReference type="InterPro" id="IPR051012">
    <property type="entry name" value="CellSynth/LPSAsmb/PSIAsmb"/>
</dbReference>
<dbReference type="PROSITE" id="PS50005">
    <property type="entry name" value="TPR"/>
    <property type="match status" value="1"/>
</dbReference>
<dbReference type="InterPro" id="IPR019734">
    <property type="entry name" value="TPR_rpt"/>
</dbReference>
<dbReference type="InterPro" id="IPR011990">
    <property type="entry name" value="TPR-like_helical_dom_sf"/>
</dbReference>
<dbReference type="Pfam" id="PF13432">
    <property type="entry name" value="TPR_16"/>
    <property type="match status" value="2"/>
</dbReference>
<dbReference type="Pfam" id="PF13181">
    <property type="entry name" value="TPR_8"/>
    <property type="match status" value="1"/>
</dbReference>
<dbReference type="Proteomes" id="UP000653730">
    <property type="component" value="Unassembled WGS sequence"/>
</dbReference>
<dbReference type="Gene3D" id="1.25.40.10">
    <property type="entry name" value="Tetratricopeptide repeat domain"/>
    <property type="match status" value="1"/>
</dbReference>
<dbReference type="PANTHER" id="PTHR45586">
    <property type="entry name" value="TPR REPEAT-CONTAINING PROTEIN PA4667"/>
    <property type="match status" value="1"/>
</dbReference>
<sequence>MWFRKNIFLILGFLIVMLRAGAQSPALHTADSLYALGNYTMAINAYAEHPSANSSLQIARAYNAIGNYGKAILQYENLLGEASDMLLAQNELGKLYLKTKKFQKAKTTFITLTEKDSLNPDNYYQLGRSIQGTGDAHMALTAFKHAFALDNHHLKSIYQIGKYHLKHREKDSVLKYVDKGLDFYPDAVELINLKALAFFNYGNHNEAVPEFERLVELGEEKAYIYERLGDCYIRQIEYEKAIEAYGTALDLNGIDPNPKTLLAMSKAYLKLKDYELATKYARTAIEVQKVTFENEYETLANIALQQKDVKTGLDYLQKAYAQAPDNAHLYYRICLTADNYYADPELKLKYYQRFTEKFGNSDRGAYYNNYAKKRISAIKKEMHMNGEAE</sequence>
<evidence type="ECO:0000256" key="4">
    <source>
        <dbReference type="SAM" id="SignalP"/>
    </source>
</evidence>
<keyword evidence="1" id="KW-0677">Repeat</keyword>
<evidence type="ECO:0000256" key="3">
    <source>
        <dbReference type="PROSITE-ProRule" id="PRU00339"/>
    </source>
</evidence>
<keyword evidence="2 3" id="KW-0802">TPR repeat</keyword>
<keyword evidence="4" id="KW-0732">Signal</keyword>
<dbReference type="RefSeq" id="WP_187967558.1">
    <property type="nucleotide sequence ID" value="NZ_JACVDC010000117.1"/>
</dbReference>
<evidence type="ECO:0000313" key="5">
    <source>
        <dbReference type="EMBL" id="MBC9798441.1"/>
    </source>
</evidence>
<organism evidence="5 6">
    <name type="scientific">Sinomicrobium weinanense</name>
    <dbReference type="NCBI Taxonomy" id="2842200"/>
    <lineage>
        <taxon>Bacteria</taxon>
        <taxon>Pseudomonadati</taxon>
        <taxon>Bacteroidota</taxon>
        <taxon>Flavobacteriia</taxon>
        <taxon>Flavobacteriales</taxon>
        <taxon>Flavobacteriaceae</taxon>
        <taxon>Sinomicrobium</taxon>
    </lineage>
</organism>
<reference evidence="5 6" key="1">
    <citation type="submission" date="2020-09" db="EMBL/GenBank/DDBJ databases">
        <title>Sinomicrobium weinanense sp. nov., a halophilic bacteria isolated from saline-alkali soil.</title>
        <authorList>
            <person name="Wu P."/>
            <person name="Ren H."/>
            <person name="Mei Y."/>
            <person name="Liang Y."/>
            <person name="Chen Z."/>
        </authorList>
    </citation>
    <scope>NUCLEOTIDE SEQUENCE [LARGE SCALE GENOMIC DNA]</scope>
    <source>
        <strain evidence="5 6">FJxs</strain>
    </source>
</reference>
<name>A0A926JWH2_9FLAO</name>
<dbReference type="PANTHER" id="PTHR45586:SF1">
    <property type="entry name" value="LIPOPOLYSACCHARIDE ASSEMBLY PROTEIN B"/>
    <property type="match status" value="1"/>
</dbReference>
<proteinExistence type="predicted"/>
<evidence type="ECO:0000313" key="6">
    <source>
        <dbReference type="Proteomes" id="UP000653730"/>
    </source>
</evidence>
<comment type="caution">
    <text evidence="5">The sequence shown here is derived from an EMBL/GenBank/DDBJ whole genome shotgun (WGS) entry which is preliminary data.</text>
</comment>
<evidence type="ECO:0000256" key="1">
    <source>
        <dbReference type="ARBA" id="ARBA00022737"/>
    </source>
</evidence>
<dbReference type="AlphaFoldDB" id="A0A926JWH2"/>
<protein>
    <submittedName>
        <fullName evidence="5">Tetratricopeptide repeat protein</fullName>
    </submittedName>
</protein>
<feature type="chain" id="PRO_5036873506" evidence="4">
    <location>
        <begin position="23"/>
        <end position="389"/>
    </location>
</feature>
<feature type="repeat" description="TPR" evidence="3">
    <location>
        <begin position="222"/>
        <end position="255"/>
    </location>
</feature>
<dbReference type="SMART" id="SM00028">
    <property type="entry name" value="TPR"/>
    <property type="match status" value="8"/>
</dbReference>
<evidence type="ECO:0000256" key="2">
    <source>
        <dbReference type="ARBA" id="ARBA00022803"/>
    </source>
</evidence>
<keyword evidence="6" id="KW-1185">Reference proteome</keyword>
<dbReference type="SUPFAM" id="SSF48452">
    <property type="entry name" value="TPR-like"/>
    <property type="match status" value="1"/>
</dbReference>
<feature type="signal peptide" evidence="4">
    <location>
        <begin position="1"/>
        <end position="22"/>
    </location>
</feature>